<dbReference type="InterPro" id="IPR011990">
    <property type="entry name" value="TPR-like_helical_dom_sf"/>
</dbReference>
<dbReference type="GO" id="GO:0005524">
    <property type="term" value="F:ATP binding"/>
    <property type="evidence" value="ECO:0007669"/>
    <property type="project" value="UniProtKB-KW"/>
</dbReference>
<feature type="domain" description="Protein kinase" evidence="6">
    <location>
        <begin position="35"/>
        <end position="282"/>
    </location>
</feature>
<comment type="caution">
    <text evidence="7">The sequence shown here is derived from an EMBL/GenBank/DDBJ whole genome shotgun (WGS) entry which is preliminary data.</text>
</comment>
<keyword evidence="8" id="KW-1185">Reference proteome</keyword>
<sequence length="282" mass="32462">MSLAIKSSEQLKQQLGQLEIYLKGKNVKIFNYSQFEDLEQIGEGGCGIVYSANFQGVRYALKSLRKNLQLTKEEIKEFKRELENFYKIEEHPNIIKFYGISRDVNDFMFVLQFANGGNLRNYLFGKQKDDERPSMDEILKTLNGLSKTTTNFNVENTIDKVLNLSVKLLECFVNLTDNGTEFIQISKSINEIIDKYQETSQTIFKYICENQNDDLKYICLLGFFYLMGVGTREDHETSFNTFEKAAKEVIIAKFYLGECFRCGYGTEKDPIKAISCSNSCVS</sequence>
<dbReference type="AlphaFoldDB" id="A0A9N9H222"/>
<evidence type="ECO:0000256" key="4">
    <source>
        <dbReference type="ARBA" id="ARBA00022840"/>
    </source>
</evidence>
<dbReference type="InterPro" id="IPR000719">
    <property type="entry name" value="Prot_kinase_dom"/>
</dbReference>
<keyword evidence="5" id="KW-0175">Coiled coil</keyword>
<accession>A0A9N9H222</accession>
<dbReference type="GO" id="GO:0004674">
    <property type="term" value="F:protein serine/threonine kinase activity"/>
    <property type="evidence" value="ECO:0007669"/>
    <property type="project" value="TreeGrafter"/>
</dbReference>
<dbReference type="Gene3D" id="1.25.40.10">
    <property type="entry name" value="Tetratricopeptide repeat domain"/>
    <property type="match status" value="1"/>
</dbReference>
<evidence type="ECO:0000256" key="3">
    <source>
        <dbReference type="ARBA" id="ARBA00022777"/>
    </source>
</evidence>
<dbReference type="PANTHER" id="PTHR44329:SF288">
    <property type="entry name" value="MITOGEN-ACTIVATED PROTEIN KINASE KINASE KINASE 20"/>
    <property type="match status" value="1"/>
</dbReference>
<keyword evidence="2" id="KW-0547">Nucleotide-binding</keyword>
<gene>
    <name evidence="7" type="ORF">DERYTH_LOCUS9983</name>
</gene>
<evidence type="ECO:0000256" key="5">
    <source>
        <dbReference type="SAM" id="Coils"/>
    </source>
</evidence>
<name>A0A9N9H222_9GLOM</name>
<dbReference type="OrthoDB" id="2326258at2759"/>
<dbReference type="InterPro" id="IPR011009">
    <property type="entry name" value="Kinase-like_dom_sf"/>
</dbReference>
<keyword evidence="1" id="KW-0808">Transferase</keyword>
<dbReference type="PROSITE" id="PS50011">
    <property type="entry name" value="PROTEIN_KINASE_DOM"/>
    <property type="match status" value="1"/>
</dbReference>
<keyword evidence="4" id="KW-0067">ATP-binding</keyword>
<dbReference type="SUPFAM" id="SSF81901">
    <property type="entry name" value="HCP-like"/>
    <property type="match status" value="1"/>
</dbReference>
<evidence type="ECO:0000313" key="8">
    <source>
        <dbReference type="Proteomes" id="UP000789405"/>
    </source>
</evidence>
<dbReference type="PANTHER" id="PTHR44329">
    <property type="entry name" value="SERINE/THREONINE-PROTEIN KINASE TNNI3K-RELATED"/>
    <property type="match status" value="1"/>
</dbReference>
<evidence type="ECO:0000313" key="7">
    <source>
        <dbReference type="EMBL" id="CAG8647137.1"/>
    </source>
</evidence>
<dbReference type="Proteomes" id="UP000789405">
    <property type="component" value="Unassembled WGS sequence"/>
</dbReference>
<protein>
    <submittedName>
        <fullName evidence="7">26107_t:CDS:1</fullName>
    </submittedName>
</protein>
<evidence type="ECO:0000256" key="2">
    <source>
        <dbReference type="ARBA" id="ARBA00022741"/>
    </source>
</evidence>
<reference evidence="7" key="1">
    <citation type="submission" date="2021-06" db="EMBL/GenBank/DDBJ databases">
        <authorList>
            <person name="Kallberg Y."/>
            <person name="Tangrot J."/>
            <person name="Rosling A."/>
        </authorList>
    </citation>
    <scope>NUCLEOTIDE SEQUENCE</scope>
    <source>
        <strain evidence="7">MA453B</strain>
    </source>
</reference>
<dbReference type="Gene3D" id="1.10.510.10">
    <property type="entry name" value="Transferase(Phosphotransferase) domain 1"/>
    <property type="match status" value="1"/>
</dbReference>
<proteinExistence type="predicted"/>
<organism evidence="7 8">
    <name type="scientific">Dentiscutata erythropus</name>
    <dbReference type="NCBI Taxonomy" id="1348616"/>
    <lineage>
        <taxon>Eukaryota</taxon>
        <taxon>Fungi</taxon>
        <taxon>Fungi incertae sedis</taxon>
        <taxon>Mucoromycota</taxon>
        <taxon>Glomeromycotina</taxon>
        <taxon>Glomeromycetes</taxon>
        <taxon>Diversisporales</taxon>
        <taxon>Gigasporaceae</taxon>
        <taxon>Dentiscutata</taxon>
    </lineage>
</organism>
<feature type="coiled-coil region" evidence="5">
    <location>
        <begin position="61"/>
        <end position="88"/>
    </location>
</feature>
<evidence type="ECO:0000256" key="1">
    <source>
        <dbReference type="ARBA" id="ARBA00022679"/>
    </source>
</evidence>
<dbReference type="Pfam" id="PF00069">
    <property type="entry name" value="Pkinase"/>
    <property type="match status" value="1"/>
</dbReference>
<evidence type="ECO:0000259" key="6">
    <source>
        <dbReference type="PROSITE" id="PS50011"/>
    </source>
</evidence>
<dbReference type="EMBL" id="CAJVPY010005626">
    <property type="protein sequence ID" value="CAG8647137.1"/>
    <property type="molecule type" value="Genomic_DNA"/>
</dbReference>
<dbReference type="InterPro" id="IPR051681">
    <property type="entry name" value="Ser/Thr_Kinases-Pseudokinases"/>
</dbReference>
<keyword evidence="3" id="KW-0418">Kinase</keyword>
<dbReference type="SUPFAM" id="SSF56112">
    <property type="entry name" value="Protein kinase-like (PK-like)"/>
    <property type="match status" value="1"/>
</dbReference>